<dbReference type="CDD" id="cd01167">
    <property type="entry name" value="bac_FRK"/>
    <property type="match status" value="1"/>
</dbReference>
<keyword evidence="8" id="KW-1185">Reference proteome</keyword>
<feature type="domain" description="Carbohydrate kinase PfkB" evidence="6">
    <location>
        <begin position="2"/>
        <end position="302"/>
    </location>
</feature>
<dbReference type="RefSeq" id="WP_111573870.1">
    <property type="nucleotide sequence ID" value="NZ_JBHEEY010000001.1"/>
</dbReference>
<evidence type="ECO:0000256" key="5">
    <source>
        <dbReference type="ARBA" id="ARBA00022840"/>
    </source>
</evidence>
<dbReference type="GO" id="GO:0016301">
    <property type="term" value="F:kinase activity"/>
    <property type="evidence" value="ECO:0007669"/>
    <property type="project" value="UniProtKB-KW"/>
</dbReference>
<dbReference type="SUPFAM" id="SSF53613">
    <property type="entry name" value="Ribokinase-like"/>
    <property type="match status" value="1"/>
</dbReference>
<protein>
    <submittedName>
        <fullName evidence="7">Fructokinase</fullName>
    </submittedName>
</protein>
<evidence type="ECO:0000256" key="4">
    <source>
        <dbReference type="ARBA" id="ARBA00022777"/>
    </source>
</evidence>
<keyword evidence="4 7" id="KW-0418">Kinase</keyword>
<gene>
    <name evidence="7" type="ORF">C7374_101343</name>
</gene>
<name>A0A364JZ52_9HYPH</name>
<evidence type="ECO:0000256" key="1">
    <source>
        <dbReference type="ARBA" id="ARBA00010688"/>
    </source>
</evidence>
<dbReference type="PROSITE" id="PS00584">
    <property type="entry name" value="PFKB_KINASES_2"/>
    <property type="match status" value="1"/>
</dbReference>
<organism evidence="7 8">
    <name type="scientific">Falsochrobactrum ovis</name>
    <dbReference type="NCBI Taxonomy" id="1293442"/>
    <lineage>
        <taxon>Bacteria</taxon>
        <taxon>Pseudomonadati</taxon>
        <taxon>Pseudomonadota</taxon>
        <taxon>Alphaproteobacteria</taxon>
        <taxon>Hyphomicrobiales</taxon>
        <taxon>Brucellaceae</taxon>
        <taxon>Falsochrobactrum</taxon>
    </lineage>
</organism>
<dbReference type="AlphaFoldDB" id="A0A364JZ52"/>
<comment type="caution">
    <text evidence="7">The sequence shown here is derived from an EMBL/GenBank/DDBJ whole genome shotgun (WGS) entry which is preliminary data.</text>
</comment>
<sequence>MILCCGEALIDMLPRESVDGEAAFVPFAGGSVFNTSIALGRLGVPTGFFSGLSSDFLGEILRQNLQRSNVDFSFAAISDRPTTLAFVRLVDGQARYAFYDENTAGRMLSEDDIPELDDTIQAMLFGCISLISEPCGHIYETLMMREASKRVMFLDPNIRASFITDREKHLARMERMIALSDIIKLSDEDLDWFSETGNHEEIVRQWLTLGPKLIVVTKGAHGADAYTKRGKISVPGVKVEVVDTVGAGDTVNAGILASLHKQGVLSKMAIAELSDEHIHSAVALGMRAAAVTVSRAGANPPWLTEMCD</sequence>
<dbReference type="EMBL" id="QLMK01000001">
    <property type="protein sequence ID" value="RAK34015.1"/>
    <property type="molecule type" value="Genomic_DNA"/>
</dbReference>
<dbReference type="InterPro" id="IPR029056">
    <property type="entry name" value="Ribokinase-like"/>
</dbReference>
<reference evidence="7 8" key="1">
    <citation type="submission" date="2018-06" db="EMBL/GenBank/DDBJ databases">
        <title>Genomic Encyclopedia of Type Strains, Phase IV (KMG-IV): sequencing the most valuable type-strain genomes for metagenomic binning, comparative biology and taxonomic classification.</title>
        <authorList>
            <person name="Goeker M."/>
        </authorList>
    </citation>
    <scope>NUCLEOTIDE SEQUENCE [LARGE SCALE GENOMIC DNA]</scope>
    <source>
        <strain evidence="7 8">DSM 26720</strain>
    </source>
</reference>
<dbReference type="PANTHER" id="PTHR43085">
    <property type="entry name" value="HEXOKINASE FAMILY MEMBER"/>
    <property type="match status" value="1"/>
</dbReference>
<evidence type="ECO:0000256" key="2">
    <source>
        <dbReference type="ARBA" id="ARBA00022679"/>
    </source>
</evidence>
<dbReference type="GO" id="GO:0005524">
    <property type="term" value="F:ATP binding"/>
    <property type="evidence" value="ECO:0007669"/>
    <property type="project" value="UniProtKB-KW"/>
</dbReference>
<evidence type="ECO:0000256" key="3">
    <source>
        <dbReference type="ARBA" id="ARBA00022741"/>
    </source>
</evidence>
<comment type="similarity">
    <text evidence="1">Belongs to the carbohydrate kinase PfkB family.</text>
</comment>
<evidence type="ECO:0000259" key="6">
    <source>
        <dbReference type="Pfam" id="PF00294"/>
    </source>
</evidence>
<evidence type="ECO:0000313" key="7">
    <source>
        <dbReference type="EMBL" id="RAK34015.1"/>
    </source>
</evidence>
<keyword evidence="5" id="KW-0067">ATP-binding</keyword>
<proteinExistence type="inferred from homology"/>
<dbReference type="Gene3D" id="3.40.1190.20">
    <property type="match status" value="1"/>
</dbReference>
<keyword evidence="2" id="KW-0808">Transferase</keyword>
<dbReference type="Proteomes" id="UP000249453">
    <property type="component" value="Unassembled WGS sequence"/>
</dbReference>
<dbReference type="Pfam" id="PF00294">
    <property type="entry name" value="PfkB"/>
    <property type="match status" value="1"/>
</dbReference>
<keyword evidence="3" id="KW-0547">Nucleotide-binding</keyword>
<dbReference type="InterPro" id="IPR002173">
    <property type="entry name" value="Carboh/pur_kinase_PfkB_CS"/>
</dbReference>
<dbReference type="InterPro" id="IPR050306">
    <property type="entry name" value="PfkB_Carbo_kinase"/>
</dbReference>
<evidence type="ECO:0000313" key="8">
    <source>
        <dbReference type="Proteomes" id="UP000249453"/>
    </source>
</evidence>
<dbReference type="OrthoDB" id="9795789at2"/>
<dbReference type="PANTHER" id="PTHR43085:SF1">
    <property type="entry name" value="PSEUDOURIDINE KINASE-RELATED"/>
    <property type="match status" value="1"/>
</dbReference>
<dbReference type="InterPro" id="IPR011611">
    <property type="entry name" value="PfkB_dom"/>
</dbReference>
<accession>A0A364JZ52</accession>